<organism evidence="1 2">
    <name type="scientific">Sistotremastrum niveocremeum HHB9708</name>
    <dbReference type="NCBI Taxonomy" id="1314777"/>
    <lineage>
        <taxon>Eukaryota</taxon>
        <taxon>Fungi</taxon>
        <taxon>Dikarya</taxon>
        <taxon>Basidiomycota</taxon>
        <taxon>Agaricomycotina</taxon>
        <taxon>Agaricomycetes</taxon>
        <taxon>Sistotremastrales</taxon>
        <taxon>Sistotremastraceae</taxon>
        <taxon>Sertulicium</taxon>
        <taxon>Sertulicium niveocremeum</taxon>
    </lineage>
</organism>
<name>A0A164VMD1_9AGAM</name>
<gene>
    <name evidence="1" type="ORF">SISNIDRAFT_485200</name>
</gene>
<dbReference type="EMBL" id="KV419405">
    <property type="protein sequence ID" value="KZS94287.1"/>
    <property type="molecule type" value="Genomic_DNA"/>
</dbReference>
<proteinExistence type="predicted"/>
<keyword evidence="2" id="KW-1185">Reference proteome</keyword>
<dbReference type="Proteomes" id="UP000076722">
    <property type="component" value="Unassembled WGS sequence"/>
</dbReference>
<protein>
    <submittedName>
        <fullName evidence="1">Uncharacterized protein</fullName>
    </submittedName>
</protein>
<reference evidence="1 2" key="1">
    <citation type="journal article" date="2016" name="Mol. Biol. Evol.">
        <title>Comparative Genomics of Early-Diverging Mushroom-Forming Fungi Provides Insights into the Origins of Lignocellulose Decay Capabilities.</title>
        <authorList>
            <person name="Nagy L.G."/>
            <person name="Riley R."/>
            <person name="Tritt A."/>
            <person name="Adam C."/>
            <person name="Daum C."/>
            <person name="Floudas D."/>
            <person name="Sun H."/>
            <person name="Yadav J.S."/>
            <person name="Pangilinan J."/>
            <person name="Larsson K.H."/>
            <person name="Matsuura K."/>
            <person name="Barry K."/>
            <person name="Labutti K."/>
            <person name="Kuo R."/>
            <person name="Ohm R.A."/>
            <person name="Bhattacharya S.S."/>
            <person name="Shirouzu T."/>
            <person name="Yoshinaga Y."/>
            <person name="Martin F.M."/>
            <person name="Grigoriev I.V."/>
            <person name="Hibbett D.S."/>
        </authorList>
    </citation>
    <scope>NUCLEOTIDE SEQUENCE [LARGE SCALE GENOMIC DNA]</scope>
    <source>
        <strain evidence="1 2">HHB9708</strain>
    </source>
</reference>
<accession>A0A164VMD1</accession>
<evidence type="ECO:0000313" key="2">
    <source>
        <dbReference type="Proteomes" id="UP000076722"/>
    </source>
</evidence>
<dbReference type="AlphaFoldDB" id="A0A164VMD1"/>
<evidence type="ECO:0000313" key="1">
    <source>
        <dbReference type="EMBL" id="KZS94287.1"/>
    </source>
</evidence>
<sequence>MSISSGRDNFVRLSDELCYVIPGSVVDFHNCTNVSGSQEELLAALNSLCAFSLSETESSLERLLFGHHSAVQERVQRPSTICSTAATSHLLLSQSQIPTPISLLIWDSPSAQELRLPAFQGCTDVLRVLSCRPLSDVYSSASWITHLVVRTLSNIRTFDPHVIVLNVAFACTTMQACVCMAVKGGMTLRENQDALSMFIDKRLEVTWRKHGKHLYFTNQSLISNIKSSHINECFQWTTVPSALSQLGPHKN</sequence>